<dbReference type="EMBL" id="VFRP01000003">
    <property type="protein sequence ID" value="TPE52582.1"/>
    <property type="molecule type" value="Genomic_DNA"/>
</dbReference>
<protein>
    <submittedName>
        <fullName evidence="1">Uncharacterized protein</fullName>
    </submittedName>
</protein>
<dbReference type="Proteomes" id="UP000319255">
    <property type="component" value="Unassembled WGS sequence"/>
</dbReference>
<proteinExistence type="predicted"/>
<comment type="caution">
    <text evidence="1">The sequence shown here is derived from an EMBL/GenBank/DDBJ whole genome shotgun (WGS) entry which is preliminary data.</text>
</comment>
<organism evidence="1 2">
    <name type="scientific">Amaricoccus solimangrovi</name>
    <dbReference type="NCBI Taxonomy" id="2589815"/>
    <lineage>
        <taxon>Bacteria</taxon>
        <taxon>Pseudomonadati</taxon>
        <taxon>Pseudomonadota</taxon>
        <taxon>Alphaproteobacteria</taxon>
        <taxon>Rhodobacterales</taxon>
        <taxon>Paracoccaceae</taxon>
        <taxon>Amaricoccus</taxon>
    </lineage>
</organism>
<dbReference type="AlphaFoldDB" id="A0A501WV17"/>
<keyword evidence="2" id="KW-1185">Reference proteome</keyword>
<name>A0A501WV17_9RHOB</name>
<reference evidence="1 2" key="1">
    <citation type="submission" date="2019-06" db="EMBL/GenBank/DDBJ databases">
        <title>A novel bacterium of genus Amaricoccus, isolated from marine sediment.</title>
        <authorList>
            <person name="Huang H."/>
            <person name="Mo K."/>
            <person name="Hu Y."/>
        </authorList>
    </citation>
    <scope>NUCLEOTIDE SEQUENCE [LARGE SCALE GENOMIC DNA]</scope>
    <source>
        <strain evidence="1 2">HB172011</strain>
    </source>
</reference>
<dbReference type="RefSeq" id="WP_140453065.1">
    <property type="nucleotide sequence ID" value="NZ_VFRP01000003.1"/>
</dbReference>
<evidence type="ECO:0000313" key="1">
    <source>
        <dbReference type="EMBL" id="TPE52582.1"/>
    </source>
</evidence>
<sequence length="204" mass="19482">MPRTRAEIAALVASNLPDNTSRFIEPGHIRALVTALLDAAAITTEAPWSGAISSAIAAAASAYATAAQGTLAASAVQPAAMSSAIDAAIATAVNGIRPLAGVRQVAATAWTVAPGDLEYLIECVAAGAVTVTLPADAAAPVPVGASVHVCGAGAGGLTFAAGAGATLARPAAAALALAGPGSVATAIKVAADSWRLIGDLGAAA</sequence>
<accession>A0A501WV17</accession>
<evidence type="ECO:0000313" key="2">
    <source>
        <dbReference type="Proteomes" id="UP000319255"/>
    </source>
</evidence>
<gene>
    <name evidence="1" type="ORF">FJM51_05230</name>
</gene>